<feature type="region of interest" description="Disordered" evidence="1">
    <location>
        <begin position="85"/>
        <end position="105"/>
    </location>
</feature>
<sequence length="132" mass="14116">MRHWNNYVLCGMVLAGLMLLGCSGATDGPQRYEVSGSATYKGEPIPFGRILLEPDATQGNTGPGSVAEIKNGWYVTRPNSGHTGGSFRVTIMGTDGSRPASADVDNSLFPPYQTSIVLPEQSSQHDFDVPLQ</sequence>
<evidence type="ECO:0000313" key="4">
    <source>
        <dbReference type="Proteomes" id="UP000551616"/>
    </source>
</evidence>
<organism evidence="3 4">
    <name type="scientific">Bremerella alba</name>
    <dbReference type="NCBI Taxonomy" id="980252"/>
    <lineage>
        <taxon>Bacteria</taxon>
        <taxon>Pseudomonadati</taxon>
        <taxon>Planctomycetota</taxon>
        <taxon>Planctomycetia</taxon>
        <taxon>Pirellulales</taxon>
        <taxon>Pirellulaceae</taxon>
        <taxon>Bremerella</taxon>
    </lineage>
</organism>
<gene>
    <name evidence="3" type="ORF">HOV93_09330</name>
</gene>
<reference evidence="3 4" key="1">
    <citation type="submission" date="2020-05" db="EMBL/GenBank/DDBJ databases">
        <title>Bremerella alba sp. nov., a novel planctomycete isolated from the surface of the macroalga Fucus spiralis.</title>
        <authorList>
            <person name="Godinho O."/>
            <person name="Botelho R."/>
            <person name="Albuquerque L."/>
            <person name="Wiegand S."/>
            <person name="Da Costa M.S."/>
            <person name="Lobo-Da-Cunha A."/>
            <person name="Jogler C."/>
            <person name="Lage O.M."/>
        </authorList>
    </citation>
    <scope>NUCLEOTIDE SEQUENCE [LARGE SCALE GENOMIC DNA]</scope>
    <source>
        <strain evidence="3 4">FF15</strain>
    </source>
</reference>
<evidence type="ECO:0000256" key="2">
    <source>
        <dbReference type="SAM" id="SignalP"/>
    </source>
</evidence>
<dbReference type="PROSITE" id="PS51257">
    <property type="entry name" value="PROKAR_LIPOPROTEIN"/>
    <property type="match status" value="1"/>
</dbReference>
<dbReference type="RefSeq" id="WP_207395265.1">
    <property type="nucleotide sequence ID" value="NZ_JABRWO010000002.1"/>
</dbReference>
<keyword evidence="2" id="KW-0732">Signal</keyword>
<proteinExistence type="predicted"/>
<dbReference type="AlphaFoldDB" id="A0A7V9A6B9"/>
<protein>
    <recommendedName>
        <fullName evidence="5">Lipoprotein</fullName>
    </recommendedName>
</protein>
<feature type="chain" id="PRO_5031171771" description="Lipoprotein" evidence="2">
    <location>
        <begin position="26"/>
        <end position="132"/>
    </location>
</feature>
<accession>A0A7V9A6B9</accession>
<name>A0A7V9A6B9_9BACT</name>
<keyword evidence="4" id="KW-1185">Reference proteome</keyword>
<dbReference type="Proteomes" id="UP000551616">
    <property type="component" value="Unassembled WGS sequence"/>
</dbReference>
<evidence type="ECO:0000256" key="1">
    <source>
        <dbReference type="SAM" id="MobiDB-lite"/>
    </source>
</evidence>
<comment type="caution">
    <text evidence="3">The sequence shown here is derived from an EMBL/GenBank/DDBJ whole genome shotgun (WGS) entry which is preliminary data.</text>
</comment>
<evidence type="ECO:0008006" key="5">
    <source>
        <dbReference type="Google" id="ProtNLM"/>
    </source>
</evidence>
<evidence type="ECO:0000313" key="3">
    <source>
        <dbReference type="EMBL" id="MBA2113781.1"/>
    </source>
</evidence>
<feature type="signal peptide" evidence="2">
    <location>
        <begin position="1"/>
        <end position="25"/>
    </location>
</feature>
<dbReference type="EMBL" id="JABRWO010000002">
    <property type="protein sequence ID" value="MBA2113781.1"/>
    <property type="molecule type" value="Genomic_DNA"/>
</dbReference>